<proteinExistence type="inferred from homology"/>
<comment type="caution">
    <text evidence="7">The sequence shown here is derived from an EMBL/GenBank/DDBJ whole genome shotgun (WGS) entry which is preliminary data.</text>
</comment>
<dbReference type="GO" id="GO:0030428">
    <property type="term" value="C:cell septum"/>
    <property type="evidence" value="ECO:0007669"/>
    <property type="project" value="UniProtKB-SubCell"/>
</dbReference>
<dbReference type="GO" id="GO:0030435">
    <property type="term" value="P:sporulation resulting in formation of a cellular spore"/>
    <property type="evidence" value="ECO:0007669"/>
    <property type="project" value="UniProtKB-KW"/>
</dbReference>
<name>A0A919BXT8_STRFL</name>
<keyword evidence="4" id="KW-0749">Sporulation</keyword>
<evidence type="ECO:0000256" key="2">
    <source>
        <dbReference type="ARBA" id="ARBA00009323"/>
    </source>
</evidence>
<keyword evidence="8" id="KW-1185">Reference proteome</keyword>
<dbReference type="Proteomes" id="UP000632849">
    <property type="component" value="Unassembled WGS sequence"/>
</dbReference>
<keyword evidence="6" id="KW-0131">Cell cycle</keyword>
<evidence type="ECO:0000256" key="6">
    <source>
        <dbReference type="ARBA" id="ARBA00023306"/>
    </source>
</evidence>
<evidence type="ECO:0000256" key="4">
    <source>
        <dbReference type="ARBA" id="ARBA00022969"/>
    </source>
</evidence>
<sequence length="137" mass="14924">MGFPGLELKTHMTHVADPDMRVRIPVRLYYKDTDPYAVQFSFDVSPDEVVQWTFARELLAQGLTSPAGLGDVKITPVGSPQDRTISIKLETPDGNACLEGAAAPIEAWLAETYEAVAAGQESKAVDIDTLLDELLPH</sequence>
<dbReference type="Gene3D" id="2.30.31.20">
    <property type="entry name" value="Sporulation-specific cell division protein SsgB"/>
    <property type="match status" value="1"/>
</dbReference>
<evidence type="ECO:0000313" key="7">
    <source>
        <dbReference type="EMBL" id="GHG22890.1"/>
    </source>
</evidence>
<accession>A0A919BXT8</accession>
<keyword evidence="3" id="KW-0132">Cell division</keyword>
<organism evidence="7 8">
    <name type="scientific">Streptomyces filamentosus</name>
    <name type="common">Streptomyces roseosporus</name>
    <dbReference type="NCBI Taxonomy" id="67294"/>
    <lineage>
        <taxon>Bacteria</taxon>
        <taxon>Bacillati</taxon>
        <taxon>Actinomycetota</taxon>
        <taxon>Actinomycetes</taxon>
        <taxon>Kitasatosporales</taxon>
        <taxon>Streptomycetaceae</taxon>
        <taxon>Streptomyces</taxon>
    </lineage>
</organism>
<evidence type="ECO:0000256" key="3">
    <source>
        <dbReference type="ARBA" id="ARBA00022618"/>
    </source>
</evidence>
<dbReference type="InterPro" id="IPR038658">
    <property type="entry name" value="SsgB_sf"/>
</dbReference>
<dbReference type="Pfam" id="PF04686">
    <property type="entry name" value="SsgA"/>
    <property type="match status" value="1"/>
</dbReference>
<gene>
    <name evidence="7" type="ORF">GCM10017667_68650</name>
</gene>
<protein>
    <submittedName>
        <fullName evidence="7">Sporulation protein SsgA</fullName>
    </submittedName>
</protein>
<evidence type="ECO:0000256" key="1">
    <source>
        <dbReference type="ARBA" id="ARBA00004431"/>
    </source>
</evidence>
<reference evidence="7" key="2">
    <citation type="submission" date="2020-09" db="EMBL/GenBank/DDBJ databases">
        <authorList>
            <person name="Sun Q."/>
            <person name="Ohkuma M."/>
        </authorList>
    </citation>
    <scope>NUCLEOTIDE SEQUENCE</scope>
    <source>
        <strain evidence="7">JCM 4122</strain>
    </source>
</reference>
<evidence type="ECO:0000256" key="5">
    <source>
        <dbReference type="ARBA" id="ARBA00023210"/>
    </source>
</evidence>
<dbReference type="GO" id="GO:0000917">
    <property type="term" value="P:division septum assembly"/>
    <property type="evidence" value="ECO:0007669"/>
    <property type="project" value="UniProtKB-KW"/>
</dbReference>
<dbReference type="EMBL" id="BNBE01000003">
    <property type="protein sequence ID" value="GHG22890.1"/>
    <property type="molecule type" value="Genomic_DNA"/>
</dbReference>
<dbReference type="AlphaFoldDB" id="A0A919BXT8"/>
<dbReference type="RefSeq" id="WP_190044209.1">
    <property type="nucleotide sequence ID" value="NZ_BNBE01000003.1"/>
</dbReference>
<comment type="similarity">
    <text evidence="2">Belongs to the SsgA family.</text>
</comment>
<comment type="subcellular location">
    <subcellularLocation>
        <location evidence="1">Cell septum</location>
    </subcellularLocation>
</comment>
<dbReference type="InterPro" id="IPR006776">
    <property type="entry name" value="SsgB"/>
</dbReference>
<keyword evidence="5" id="KW-0717">Septation</keyword>
<evidence type="ECO:0000313" key="8">
    <source>
        <dbReference type="Proteomes" id="UP000632849"/>
    </source>
</evidence>
<reference evidence="7" key="1">
    <citation type="journal article" date="2014" name="Int. J. Syst. Evol. Microbiol.">
        <title>Complete genome sequence of Corynebacterium casei LMG S-19264T (=DSM 44701T), isolated from a smear-ripened cheese.</title>
        <authorList>
            <consortium name="US DOE Joint Genome Institute (JGI-PGF)"/>
            <person name="Walter F."/>
            <person name="Albersmeier A."/>
            <person name="Kalinowski J."/>
            <person name="Ruckert C."/>
        </authorList>
    </citation>
    <scope>NUCLEOTIDE SEQUENCE</scope>
    <source>
        <strain evidence="7">JCM 4122</strain>
    </source>
</reference>